<sequence>MHGVKRFTPEKRAALRKENEERAASYRSRSAAAMERRAAKVYDAASLEAVAKVVTENPDFATMWNFRREVLGHMFPDADVAARKAACLAEFALTQECLGINPKSYPVWYHREWVLLWGECEWQWPVELKLTAKLLALDDRNFHCWTYRRNVVRVAGVTAEAELAFTTTKIQANFSNYSAWHYRSKLLPAVHASAGAEGAAQLGAVLRNELELVRNAFFTAPEDSSAWFYHRWLIAQLAPGAAAALPPAEFEALVRAELQMVDELLELEPECKWPLAAAAFLGRTLDTHQMGSEETTGAAATRIGELRRVDALRARYYDSAGEATPTMARIGASTPTMAPTGKWYRQKGNFYSTEPTELASELH</sequence>
<dbReference type="Proteomes" id="UP000037460">
    <property type="component" value="Unassembled WGS sequence"/>
</dbReference>
<accession>A0A0M0JE27</accession>
<dbReference type="SUPFAM" id="SSF48439">
    <property type="entry name" value="Protein prenylyltransferase"/>
    <property type="match status" value="1"/>
</dbReference>
<comment type="similarity">
    <text evidence="1 9">Belongs to the protein prenyltransferase subunit alpha family.</text>
</comment>
<evidence type="ECO:0000256" key="9">
    <source>
        <dbReference type="RuleBase" id="RU367120"/>
    </source>
</evidence>
<comment type="catalytic activity">
    <reaction evidence="8 9">
        <text>geranylgeranyl diphosphate + L-cysteinyl-[protein] = S-geranylgeranyl-L-cysteinyl-[protein] + diphosphate</text>
        <dbReference type="Rhea" id="RHEA:21240"/>
        <dbReference type="Rhea" id="RHEA-COMP:10131"/>
        <dbReference type="Rhea" id="RHEA-COMP:11537"/>
        <dbReference type="ChEBI" id="CHEBI:29950"/>
        <dbReference type="ChEBI" id="CHEBI:33019"/>
        <dbReference type="ChEBI" id="CHEBI:57533"/>
        <dbReference type="ChEBI" id="CHEBI:86021"/>
        <dbReference type="EC" id="2.5.1.60"/>
    </reaction>
</comment>
<evidence type="ECO:0000256" key="3">
    <source>
        <dbReference type="ARBA" id="ARBA00014772"/>
    </source>
</evidence>
<dbReference type="GO" id="GO:0004663">
    <property type="term" value="F:Rab geranylgeranyltransferase activity"/>
    <property type="evidence" value="ECO:0007669"/>
    <property type="project" value="UniProtKB-UniRule"/>
</dbReference>
<keyword evidence="4 9" id="KW-0637">Prenyltransferase</keyword>
<dbReference type="GO" id="GO:0097354">
    <property type="term" value="P:prenylation"/>
    <property type="evidence" value="ECO:0007669"/>
    <property type="project" value="UniProtKB-UniRule"/>
</dbReference>
<dbReference type="InterPro" id="IPR002088">
    <property type="entry name" value="Prenyl_trans_a"/>
</dbReference>
<keyword evidence="12" id="KW-1185">Reference proteome</keyword>
<gene>
    <name evidence="11" type="ORF">Ctob_003023</name>
</gene>
<reference evidence="12" key="1">
    <citation type="journal article" date="2015" name="PLoS Genet.">
        <title>Genome Sequence and Transcriptome Analyses of Chrysochromulina tobin: Metabolic Tools for Enhanced Algal Fitness in the Prominent Order Prymnesiales (Haptophyceae).</title>
        <authorList>
            <person name="Hovde B.T."/>
            <person name="Deodato C.R."/>
            <person name="Hunsperger H.M."/>
            <person name="Ryken S.A."/>
            <person name="Yost W."/>
            <person name="Jha R.K."/>
            <person name="Patterson J."/>
            <person name="Monnat R.J. Jr."/>
            <person name="Barlow S.B."/>
            <person name="Starkenburg S.R."/>
            <person name="Cattolico R.A."/>
        </authorList>
    </citation>
    <scope>NUCLEOTIDE SEQUENCE</scope>
    <source>
        <strain evidence="12">CCMP291</strain>
    </source>
</reference>
<dbReference type="EMBL" id="JWZX01003044">
    <property type="protein sequence ID" value="KOO24859.1"/>
    <property type="molecule type" value="Genomic_DNA"/>
</dbReference>
<dbReference type="PROSITE" id="PS51147">
    <property type="entry name" value="PFTA"/>
    <property type="match status" value="4"/>
</dbReference>
<protein>
    <recommendedName>
        <fullName evidence="3 9">Geranylgeranyl transferase type-2 subunit alpha</fullName>
        <ecNumber evidence="2 9">2.5.1.60</ecNumber>
    </recommendedName>
    <alternativeName>
        <fullName evidence="7 9">Geranylgeranyl transferase type II subunit alpha</fullName>
    </alternativeName>
</protein>
<name>A0A0M0JE27_9EUKA</name>
<dbReference type="AlphaFoldDB" id="A0A0M0JE27"/>
<evidence type="ECO:0000256" key="2">
    <source>
        <dbReference type="ARBA" id="ARBA00012656"/>
    </source>
</evidence>
<dbReference type="EC" id="2.5.1.60" evidence="2 9"/>
<proteinExistence type="inferred from homology"/>
<feature type="compositionally biased region" description="Basic and acidic residues" evidence="10">
    <location>
        <begin position="7"/>
        <end position="22"/>
    </location>
</feature>
<feature type="region of interest" description="Disordered" evidence="10">
    <location>
        <begin position="1"/>
        <end position="22"/>
    </location>
</feature>
<comment type="caution">
    <text evidence="11">The sequence shown here is derived from an EMBL/GenBank/DDBJ whole genome shotgun (WGS) entry which is preliminary data.</text>
</comment>
<dbReference type="Gene3D" id="1.25.40.120">
    <property type="entry name" value="Protein prenylyltransferase"/>
    <property type="match status" value="1"/>
</dbReference>
<evidence type="ECO:0000256" key="6">
    <source>
        <dbReference type="ARBA" id="ARBA00022737"/>
    </source>
</evidence>
<dbReference type="GO" id="GO:0005968">
    <property type="term" value="C:Rab-protein geranylgeranyltransferase complex"/>
    <property type="evidence" value="ECO:0007669"/>
    <property type="project" value="TreeGrafter"/>
</dbReference>
<organism evidence="11 12">
    <name type="scientific">Chrysochromulina tobinii</name>
    <dbReference type="NCBI Taxonomy" id="1460289"/>
    <lineage>
        <taxon>Eukaryota</taxon>
        <taxon>Haptista</taxon>
        <taxon>Haptophyta</taxon>
        <taxon>Prymnesiophyceae</taxon>
        <taxon>Prymnesiales</taxon>
        <taxon>Chrysochromulinaceae</taxon>
        <taxon>Chrysochromulina</taxon>
    </lineage>
</organism>
<comment type="function">
    <text evidence="9">Catalyzes the transfer of a geranyl-geranyl moiety from geranyl-geranyl pyrophosphate to cysteines occuring in specific C-terminal amino acid sequences.</text>
</comment>
<evidence type="ECO:0000256" key="8">
    <source>
        <dbReference type="ARBA" id="ARBA00047658"/>
    </source>
</evidence>
<dbReference type="PANTHER" id="PTHR11129:SF2">
    <property type="entry name" value="GERANYLGERANYL TRANSFERASE TYPE-2 SUBUNIT ALPHA"/>
    <property type="match status" value="1"/>
</dbReference>
<evidence type="ECO:0000256" key="10">
    <source>
        <dbReference type="SAM" id="MobiDB-lite"/>
    </source>
</evidence>
<evidence type="ECO:0000256" key="5">
    <source>
        <dbReference type="ARBA" id="ARBA00022679"/>
    </source>
</evidence>
<evidence type="ECO:0000256" key="7">
    <source>
        <dbReference type="ARBA" id="ARBA00031267"/>
    </source>
</evidence>
<evidence type="ECO:0000313" key="12">
    <source>
        <dbReference type="Proteomes" id="UP000037460"/>
    </source>
</evidence>
<dbReference type="FunFam" id="1.25.40.120:FF:000035">
    <property type="entry name" value="Geranylgeranyl transferase type-2 subunit alpha"/>
    <property type="match status" value="1"/>
</dbReference>
<keyword evidence="6" id="KW-0677">Repeat</keyword>
<evidence type="ECO:0000313" key="11">
    <source>
        <dbReference type="EMBL" id="KOO24859.1"/>
    </source>
</evidence>
<dbReference type="Pfam" id="PF01239">
    <property type="entry name" value="PPTA"/>
    <property type="match status" value="4"/>
</dbReference>
<dbReference type="OrthoDB" id="1658at2759"/>
<keyword evidence="5 9" id="KW-0808">Transferase</keyword>
<evidence type="ECO:0000256" key="4">
    <source>
        <dbReference type="ARBA" id="ARBA00022602"/>
    </source>
</evidence>
<dbReference type="PANTHER" id="PTHR11129">
    <property type="entry name" value="PROTEIN FARNESYLTRANSFERASE ALPHA SUBUNIT/RAB GERANYLGERANYL TRANSFERASE ALPHA SUBUNIT"/>
    <property type="match status" value="1"/>
</dbReference>
<evidence type="ECO:0000256" key="1">
    <source>
        <dbReference type="ARBA" id="ARBA00006734"/>
    </source>
</evidence>